<name>A0A172ZJI0_9BACL</name>
<sequence length="512" mass="59179">MIPQIGDIYCVYSEQMKQYTACQVTDYQEDESGGGGLLAAVLTLDWTGNELPDTDQLYRMQPLICNYYFWNDKLDHSYVKAQVPKGYMYVGNIPPLTTRKTNSYGGGWSNGDSVYRQHQWEQIDPVLRHNFKKAADDYSEVQIGDMSIPRRTHRLDEVMLSKITDWSELHKLPCLTEIYTDRYDENLISYLRSNPFLIKLSLSGECPAMMDFSETHIRELSIRVNGIKQLITGEQITQLHLSGSATASWTIQAPVQGARMTLSVSNPELLFSFHGLQQLDSLYVYQIRELDIHQLTQQFPHLQLLRLWGKPGNLGRINALTRLNKLQGFSTHDLFGFTGEEFPLPDDLPQLSWLWLSSLPADAAKSIKKAYKSRIPLGLDLSVTQPRKPQWLEENLDNPFRDWDGRENITATNVNKAAQLYKKMLSSIRTLDLQAEQSVIVEQLTALVTMYTEAFNKMEQRKRWIDTIEREEIHMILHQLLDQAEQRLTEQNHSHAMNREQLEAIFDELRDF</sequence>
<dbReference type="STRING" id="1616788.AR543_15575"/>
<dbReference type="KEGG" id="pbv:AR543_15575"/>
<gene>
    <name evidence="1" type="ORF">AR543_15575</name>
</gene>
<dbReference type="SUPFAM" id="SSF52058">
    <property type="entry name" value="L domain-like"/>
    <property type="match status" value="1"/>
</dbReference>
<dbReference type="RefSeq" id="WP_060535392.1">
    <property type="nucleotide sequence ID" value="NZ_CP013023.1"/>
</dbReference>
<dbReference type="InterPro" id="IPR032675">
    <property type="entry name" value="LRR_dom_sf"/>
</dbReference>
<proteinExistence type="predicted"/>
<dbReference type="EMBL" id="CP013023">
    <property type="protein sequence ID" value="ANF97280.1"/>
    <property type="molecule type" value="Genomic_DNA"/>
</dbReference>
<reference evidence="1 2" key="2">
    <citation type="journal article" date="2016" name="Int. J. Syst. Evol. Microbiol.">
        <title>Paenibacillus bovis sp. nov., isolated from raw yak (Bos grunniens) milk.</title>
        <authorList>
            <person name="Gao C."/>
            <person name="Han J."/>
            <person name="Liu Z."/>
            <person name="Xu X."/>
            <person name="Hang F."/>
            <person name="Wu Z."/>
        </authorList>
    </citation>
    <scope>NUCLEOTIDE SEQUENCE [LARGE SCALE GENOMIC DNA]</scope>
    <source>
        <strain evidence="1 2">BD3526</strain>
    </source>
</reference>
<evidence type="ECO:0000313" key="1">
    <source>
        <dbReference type="EMBL" id="ANF97280.1"/>
    </source>
</evidence>
<dbReference type="Proteomes" id="UP000078148">
    <property type="component" value="Chromosome"/>
</dbReference>
<keyword evidence="2" id="KW-1185">Reference proteome</keyword>
<dbReference type="AlphaFoldDB" id="A0A172ZJI0"/>
<evidence type="ECO:0000313" key="2">
    <source>
        <dbReference type="Proteomes" id="UP000078148"/>
    </source>
</evidence>
<reference evidence="2" key="1">
    <citation type="submission" date="2015-10" db="EMBL/GenBank/DDBJ databases">
        <title>Genome of Paenibacillus bovis sp. nov.</title>
        <authorList>
            <person name="Wu Z."/>
            <person name="Gao C."/>
            <person name="Liu Z."/>
            <person name="Zheng H."/>
        </authorList>
    </citation>
    <scope>NUCLEOTIDE SEQUENCE [LARGE SCALE GENOMIC DNA]</scope>
    <source>
        <strain evidence="2">BD3526</strain>
    </source>
</reference>
<organism evidence="1 2">
    <name type="scientific">Paenibacillus bovis</name>
    <dbReference type="NCBI Taxonomy" id="1616788"/>
    <lineage>
        <taxon>Bacteria</taxon>
        <taxon>Bacillati</taxon>
        <taxon>Bacillota</taxon>
        <taxon>Bacilli</taxon>
        <taxon>Bacillales</taxon>
        <taxon>Paenibacillaceae</taxon>
        <taxon>Paenibacillus</taxon>
    </lineage>
</organism>
<dbReference type="OrthoDB" id="6556030at2"/>
<accession>A0A172ZJI0</accession>
<evidence type="ECO:0008006" key="3">
    <source>
        <dbReference type="Google" id="ProtNLM"/>
    </source>
</evidence>
<dbReference type="Gene3D" id="3.80.10.10">
    <property type="entry name" value="Ribonuclease Inhibitor"/>
    <property type="match status" value="1"/>
</dbReference>
<protein>
    <recommendedName>
        <fullName evidence="3">Gliding motility protein</fullName>
    </recommendedName>
</protein>